<accession>A0AAD5RKW0</accession>
<dbReference type="Proteomes" id="UP001201980">
    <property type="component" value="Unassembled WGS sequence"/>
</dbReference>
<sequence>MKFLLALSLSCTTALAAWETISIRNFVSVSTPGSKGNIDGDVLYTWFQLDSAHEDADGGVTCEGATYADTYNDIFSCGKYRFAFREDGNTTRKALHLWHETSTAWGCLGQGDMLCDSGVGDERICKQARKYTNIGCDFET</sequence>
<proteinExistence type="predicted"/>
<protein>
    <submittedName>
        <fullName evidence="2">Protein elicitor protein</fullName>
    </submittedName>
</protein>
<evidence type="ECO:0000256" key="1">
    <source>
        <dbReference type="SAM" id="SignalP"/>
    </source>
</evidence>
<reference evidence="2" key="1">
    <citation type="submission" date="2022-07" db="EMBL/GenBank/DDBJ databases">
        <title>Draft genome sequence of Zalerion maritima ATCC 34329, a (micro)plastics degrading marine fungus.</title>
        <authorList>
            <person name="Paco A."/>
            <person name="Goncalves M.F.M."/>
            <person name="Rocha-Santos T.A.P."/>
            <person name="Alves A."/>
        </authorList>
    </citation>
    <scope>NUCLEOTIDE SEQUENCE</scope>
    <source>
        <strain evidence="2">ATCC 34329</strain>
    </source>
</reference>
<dbReference type="EMBL" id="JAKWBI020000352">
    <property type="protein sequence ID" value="KAJ2896136.1"/>
    <property type="molecule type" value="Genomic_DNA"/>
</dbReference>
<feature type="signal peptide" evidence="1">
    <location>
        <begin position="1"/>
        <end position="16"/>
    </location>
</feature>
<comment type="caution">
    <text evidence="2">The sequence shown here is derived from an EMBL/GenBank/DDBJ whole genome shotgun (WGS) entry which is preliminary data.</text>
</comment>
<gene>
    <name evidence="2" type="ORF">MKZ38_005860</name>
</gene>
<name>A0AAD5RKW0_9PEZI</name>
<keyword evidence="1" id="KW-0732">Signal</keyword>
<evidence type="ECO:0000313" key="2">
    <source>
        <dbReference type="EMBL" id="KAJ2896136.1"/>
    </source>
</evidence>
<organism evidence="2 3">
    <name type="scientific">Zalerion maritima</name>
    <dbReference type="NCBI Taxonomy" id="339359"/>
    <lineage>
        <taxon>Eukaryota</taxon>
        <taxon>Fungi</taxon>
        <taxon>Dikarya</taxon>
        <taxon>Ascomycota</taxon>
        <taxon>Pezizomycotina</taxon>
        <taxon>Sordariomycetes</taxon>
        <taxon>Lulworthiomycetidae</taxon>
        <taxon>Lulworthiales</taxon>
        <taxon>Lulworthiaceae</taxon>
        <taxon>Zalerion</taxon>
    </lineage>
</organism>
<dbReference type="AlphaFoldDB" id="A0AAD5RKW0"/>
<feature type="chain" id="PRO_5042261095" evidence="1">
    <location>
        <begin position="17"/>
        <end position="140"/>
    </location>
</feature>
<evidence type="ECO:0000313" key="3">
    <source>
        <dbReference type="Proteomes" id="UP001201980"/>
    </source>
</evidence>
<keyword evidence="3" id="KW-1185">Reference proteome</keyword>